<dbReference type="InterPro" id="IPR003488">
    <property type="entry name" value="DprA"/>
</dbReference>
<sequence length="337" mass="38025">MKQYDSVTIAVLSRVFKKGVEEIDEYIQYGSQALQSILENSEDYRMVRARVVEYLSKNRDTSLITYWDEQYPEDLKHITHPPVCLFVRGNSEFLASSMFAIVGTRKITSYGKVVTEMFATELAKHFVIVSGMAYGVDTVAHYSALKVKRSTIAVLGSGIDYVYPKSNKSLYEEIIKNGCVVSEYLPWEEPKKYTFVERNRIISGLSKGVLVTEASIDSGALITAKFGLEQGKDIFAVPGDILRQTSTGPNYLIKSGAFLVTEPQDILDYYGFKNHRKLIELSEEEKELLESIVEESTIDSIVSRTGRAFSHVMLLLTTLELKGVVSRTERGNYIRLK</sequence>
<dbReference type="EMBL" id="FRDJ01000001">
    <property type="protein sequence ID" value="SHN52108.1"/>
    <property type="molecule type" value="Genomic_DNA"/>
</dbReference>
<comment type="similarity">
    <text evidence="1">Belongs to the DprA/Smf family.</text>
</comment>
<name>A0A1M7S0W6_FERGO</name>
<dbReference type="InterPro" id="IPR041614">
    <property type="entry name" value="DprA_WH"/>
</dbReference>
<dbReference type="GO" id="GO:0009294">
    <property type="term" value="P:DNA-mediated transformation"/>
    <property type="evidence" value="ECO:0007669"/>
    <property type="project" value="InterPro"/>
</dbReference>
<reference evidence="5" key="1">
    <citation type="submission" date="2016-12" db="EMBL/GenBank/DDBJ databases">
        <authorList>
            <person name="Varghese N."/>
            <person name="Submissions S."/>
        </authorList>
    </citation>
    <scope>NUCLEOTIDE SEQUENCE [LARGE SCALE GENOMIC DNA]</scope>
    <source>
        <strain evidence="5">DSM 13020</strain>
    </source>
</reference>
<dbReference type="Gene3D" id="1.10.10.10">
    <property type="entry name" value="Winged helix-like DNA-binding domain superfamily/Winged helix DNA-binding domain"/>
    <property type="match status" value="1"/>
</dbReference>
<evidence type="ECO:0000313" key="5">
    <source>
        <dbReference type="Proteomes" id="UP000184207"/>
    </source>
</evidence>
<dbReference type="PANTHER" id="PTHR43022">
    <property type="entry name" value="PROTEIN SMF"/>
    <property type="match status" value="1"/>
</dbReference>
<dbReference type="NCBIfam" id="TIGR00732">
    <property type="entry name" value="dprA"/>
    <property type="match status" value="1"/>
</dbReference>
<dbReference type="PANTHER" id="PTHR43022:SF1">
    <property type="entry name" value="PROTEIN SMF"/>
    <property type="match status" value="1"/>
</dbReference>
<proteinExistence type="inferred from homology"/>
<gene>
    <name evidence="4" type="ORF">SAMN02745226_00419</name>
</gene>
<dbReference type="AlphaFoldDB" id="A0A1M7S0W6"/>
<dbReference type="RefSeq" id="WP_072757766.1">
    <property type="nucleotide sequence ID" value="NZ_FRDJ01000001.1"/>
</dbReference>
<evidence type="ECO:0000313" key="4">
    <source>
        <dbReference type="EMBL" id="SHN52108.1"/>
    </source>
</evidence>
<dbReference type="Pfam" id="PF02481">
    <property type="entry name" value="DNA_processg_A"/>
    <property type="match status" value="1"/>
</dbReference>
<evidence type="ECO:0000256" key="1">
    <source>
        <dbReference type="ARBA" id="ARBA00006525"/>
    </source>
</evidence>
<dbReference type="InterPro" id="IPR036388">
    <property type="entry name" value="WH-like_DNA-bd_sf"/>
</dbReference>
<dbReference type="InterPro" id="IPR057666">
    <property type="entry name" value="DrpA_SLOG"/>
</dbReference>
<dbReference type="Gene3D" id="3.40.50.450">
    <property type="match status" value="1"/>
</dbReference>
<feature type="domain" description="DprA winged helix" evidence="3">
    <location>
        <begin position="279"/>
        <end position="327"/>
    </location>
</feature>
<dbReference type="Pfam" id="PF17782">
    <property type="entry name" value="WHD_DprA"/>
    <property type="match status" value="1"/>
</dbReference>
<dbReference type="SUPFAM" id="SSF102405">
    <property type="entry name" value="MCP/YpsA-like"/>
    <property type="match status" value="1"/>
</dbReference>
<dbReference type="Proteomes" id="UP000184207">
    <property type="component" value="Unassembled WGS sequence"/>
</dbReference>
<organism evidence="4 5">
    <name type="scientific">Fervidobacterium gondwanense DSM 13020</name>
    <dbReference type="NCBI Taxonomy" id="1121883"/>
    <lineage>
        <taxon>Bacteria</taxon>
        <taxon>Thermotogati</taxon>
        <taxon>Thermotogota</taxon>
        <taxon>Thermotogae</taxon>
        <taxon>Thermotogales</taxon>
        <taxon>Fervidobacteriaceae</taxon>
        <taxon>Fervidobacterium</taxon>
    </lineage>
</organism>
<feature type="domain" description="Smf/DprA SLOG" evidence="2">
    <location>
        <begin position="63"/>
        <end position="269"/>
    </location>
</feature>
<protein>
    <submittedName>
        <fullName evidence="4">DNA processing protein</fullName>
    </submittedName>
</protein>
<evidence type="ECO:0000259" key="2">
    <source>
        <dbReference type="Pfam" id="PF02481"/>
    </source>
</evidence>
<keyword evidence="5" id="KW-1185">Reference proteome</keyword>
<dbReference type="STRING" id="1121883.SAMN02745226_00419"/>
<evidence type="ECO:0000259" key="3">
    <source>
        <dbReference type="Pfam" id="PF17782"/>
    </source>
</evidence>
<dbReference type="OrthoDB" id="9785707at2"/>
<accession>A0A1M7S0W6</accession>